<dbReference type="OrthoDB" id="348356at2759"/>
<feature type="coiled-coil region" evidence="1">
    <location>
        <begin position="233"/>
        <end position="267"/>
    </location>
</feature>
<dbReference type="VEuPathDB" id="ToxoDB:EPH_0017450"/>
<keyword evidence="3" id="KW-0812">Transmembrane</keyword>
<accession>U6H595</accession>
<feature type="compositionally biased region" description="Polar residues" evidence="2">
    <location>
        <begin position="416"/>
        <end position="426"/>
    </location>
</feature>
<feature type="region of interest" description="Disordered" evidence="2">
    <location>
        <begin position="83"/>
        <end position="122"/>
    </location>
</feature>
<keyword evidence="5" id="KW-1185">Reference proteome</keyword>
<evidence type="ECO:0000256" key="2">
    <source>
        <dbReference type="SAM" id="MobiDB-lite"/>
    </source>
</evidence>
<feature type="region of interest" description="Disordered" evidence="2">
    <location>
        <begin position="526"/>
        <end position="553"/>
    </location>
</feature>
<feature type="transmembrane region" description="Helical" evidence="3">
    <location>
        <begin position="49"/>
        <end position="68"/>
    </location>
</feature>
<name>U6H595_9EIME</name>
<evidence type="ECO:0000256" key="3">
    <source>
        <dbReference type="SAM" id="Phobius"/>
    </source>
</evidence>
<keyword evidence="3" id="KW-0472">Membrane</keyword>
<sequence>MPERQGILRVYANPRAAPAFASTEVPAEESIFARSVNLRPKANRSVSHLHVLLATLASVAAVAVLIVFCSRAYKSRAVHTLRSRRLASSEDSDASIDVCGSSDDEEDQEHHQGPDFPNLIPEGEHQLPLKKRLLAWAAEAETGAVGHDPQQQEEQQHRQEPAGAAVGLFPTEGAPNAEQPGPSLFPFQGELSSARLGTPAQLDAAMTLLSSRPHQQEVEHIASGTAKRVPLKVRQLQRQVRSVKKQLQREKRHHQQLKFQLQQQQREQVMYMQQSLDLYWQRQLWQQQQLQLPQLEGQPMQMPIPQQHYQHLHWQQQQQHLFHQHEWQFGAQQEQHQAVQPQGQIFRSQEQQQQQQPEQQMASQEGREQQHGKKQKHQGERDLQEDEGQQQPLQRSEPPSGYLPEDWIEGGFLSSDMPQPTTTQGALQFPAAGPGEGPFMYNDFSMQWTPRFPGVPAVTPSAAGFPGVLRNEAYAGPDVGGSGARIAASAANWGYAGTPSAAPTRGGGGRYLDVPALSTLLARPRGEDAQTNAAGEEAPAAGRASASRKGAASGNTGFPIPAYIWAPGTTKALRTANAAALGLREHPFVALPKRVDLGARDRISINFRRALCGAISQTGIVELLQKAHDLLSKESLLPTELKELAETAEELIQYAMRFHYQGQSRRQTYRAVLQLGTRFLLLDAVVSTLLILEQTPDPAVWESFTESVGDTAPKPDEKVNYTTRAKFSYSLAQDLNRAIQVLKKGRRPGPGELIRIKRLLFCSMYSPAHFKEKQYDRWRQDDRRNRD</sequence>
<protein>
    <submittedName>
        <fullName evidence="4">Uncharacterized protein</fullName>
    </submittedName>
</protein>
<dbReference type="EMBL" id="HG694485">
    <property type="protein sequence ID" value="CDI85899.1"/>
    <property type="molecule type" value="Genomic_DNA"/>
</dbReference>
<dbReference type="Proteomes" id="UP000018201">
    <property type="component" value="Unassembled WGS sequence"/>
</dbReference>
<proteinExistence type="predicted"/>
<feature type="compositionally biased region" description="Basic and acidic residues" evidence="2">
    <location>
        <begin position="365"/>
        <end position="382"/>
    </location>
</feature>
<organism evidence="4 5">
    <name type="scientific">Eimeria praecox</name>
    <dbReference type="NCBI Taxonomy" id="51316"/>
    <lineage>
        <taxon>Eukaryota</taxon>
        <taxon>Sar</taxon>
        <taxon>Alveolata</taxon>
        <taxon>Apicomplexa</taxon>
        <taxon>Conoidasida</taxon>
        <taxon>Coccidia</taxon>
        <taxon>Eucoccidiorida</taxon>
        <taxon>Eimeriorina</taxon>
        <taxon>Eimeriidae</taxon>
        <taxon>Eimeria</taxon>
    </lineage>
</organism>
<evidence type="ECO:0000256" key="1">
    <source>
        <dbReference type="SAM" id="Coils"/>
    </source>
</evidence>
<feature type="region of interest" description="Disordered" evidence="2">
    <location>
        <begin position="332"/>
        <end position="434"/>
    </location>
</feature>
<feature type="compositionally biased region" description="Low complexity" evidence="2">
    <location>
        <begin position="332"/>
        <end position="364"/>
    </location>
</feature>
<reference evidence="4" key="1">
    <citation type="submission" date="2013-10" db="EMBL/GenBank/DDBJ databases">
        <title>Genomic analysis of the causative agents of coccidiosis in chickens.</title>
        <authorList>
            <person name="Reid A.J."/>
            <person name="Blake D."/>
            <person name="Billington K."/>
            <person name="Browne H."/>
            <person name="Dunn M."/>
            <person name="Hung S."/>
            <person name="Kawahara F."/>
            <person name="Miranda-Saavedra D."/>
            <person name="Mourier T."/>
            <person name="Nagra H."/>
            <person name="Otto T.D."/>
            <person name="Rawlings N."/>
            <person name="Sanchez A."/>
            <person name="Sanders M."/>
            <person name="Subramaniam C."/>
            <person name="Tay Y."/>
            <person name="Dear P."/>
            <person name="Doerig C."/>
            <person name="Gruber A."/>
            <person name="Parkinson J."/>
            <person name="Shirley M."/>
            <person name="Wan K.L."/>
            <person name="Berriman M."/>
            <person name="Tomley F."/>
            <person name="Pain A."/>
        </authorList>
    </citation>
    <scope>NUCLEOTIDE SEQUENCE [LARGE SCALE GENOMIC DNA]</scope>
    <source>
        <strain evidence="4">Houghton</strain>
    </source>
</reference>
<evidence type="ECO:0000313" key="5">
    <source>
        <dbReference type="Proteomes" id="UP000018201"/>
    </source>
</evidence>
<keyword evidence="1" id="KW-0175">Coiled coil</keyword>
<evidence type="ECO:0000313" key="4">
    <source>
        <dbReference type="EMBL" id="CDI85899.1"/>
    </source>
</evidence>
<reference evidence="4" key="2">
    <citation type="submission" date="2013-10" db="EMBL/GenBank/DDBJ databases">
        <authorList>
            <person name="Aslett M."/>
        </authorList>
    </citation>
    <scope>NUCLEOTIDE SEQUENCE [LARGE SCALE GENOMIC DNA]</scope>
    <source>
        <strain evidence="4">Houghton</strain>
    </source>
</reference>
<gene>
    <name evidence="4" type="ORF">EPH_0017450</name>
</gene>
<keyword evidence="3" id="KW-1133">Transmembrane helix</keyword>
<feature type="region of interest" description="Disordered" evidence="2">
    <location>
        <begin position="142"/>
        <end position="161"/>
    </location>
</feature>
<dbReference type="AlphaFoldDB" id="U6H595"/>
<feature type="compositionally biased region" description="Low complexity" evidence="2">
    <location>
        <begin position="533"/>
        <end position="553"/>
    </location>
</feature>